<dbReference type="PROSITE" id="PS00629">
    <property type="entry name" value="IMP_1"/>
    <property type="match status" value="1"/>
</dbReference>
<dbReference type="GO" id="GO:0046872">
    <property type="term" value="F:metal ion binding"/>
    <property type="evidence" value="ECO:0007669"/>
    <property type="project" value="UniProtKB-KW"/>
</dbReference>
<dbReference type="Pfam" id="PF00459">
    <property type="entry name" value="Inositol_P"/>
    <property type="match status" value="1"/>
</dbReference>
<dbReference type="InterPro" id="IPR033942">
    <property type="entry name" value="IMPase"/>
</dbReference>
<dbReference type="Proteomes" id="UP000657006">
    <property type="component" value="Unassembled WGS sequence"/>
</dbReference>
<evidence type="ECO:0000313" key="9">
    <source>
        <dbReference type="EMBL" id="MBC8543027.1"/>
    </source>
</evidence>
<dbReference type="GO" id="GO:0006020">
    <property type="term" value="P:inositol metabolic process"/>
    <property type="evidence" value="ECO:0007669"/>
    <property type="project" value="TreeGrafter"/>
</dbReference>
<comment type="caution">
    <text evidence="9">The sequence shown here is derived from an EMBL/GenBank/DDBJ whole genome shotgun (WGS) entry which is preliminary data.</text>
</comment>
<dbReference type="InterPro" id="IPR020583">
    <property type="entry name" value="Inositol_monoP_metal-BS"/>
</dbReference>
<feature type="binding site" evidence="7">
    <location>
        <position position="64"/>
    </location>
    <ligand>
        <name>Mg(2+)</name>
        <dbReference type="ChEBI" id="CHEBI:18420"/>
        <label>1</label>
        <note>catalytic</note>
    </ligand>
</feature>
<sequence length="259" mass="28113">MMELASKVTDIVRQAGIKMRQVCNMQIHTKEGHANFVTDMDVSIQNELMEKLQDVVPGASFIAEEKDNGEPAGLTWLIDPIDGTQNFINGYQHSAISVALVAEGKGCLGVVYDPYLQEMFWAVRGGGAFVNDRPIKVSERPLETGLVILGTSPYRRDLAKKTFSAAQTIFQSCGDIRRSGSAALDLCYLAAGRCEGFFEMVLSPWDYAAASVLIQEAGGMIDAIAPDAWGYGKPIGIVAGNQKAFQALKTIVEDTHGKF</sequence>
<dbReference type="Gene3D" id="3.30.540.10">
    <property type="entry name" value="Fructose-1,6-Bisphosphatase, subunit A, domain 1"/>
    <property type="match status" value="1"/>
</dbReference>
<dbReference type="GO" id="GO:0008934">
    <property type="term" value="F:inositol monophosphate 1-phosphatase activity"/>
    <property type="evidence" value="ECO:0007669"/>
    <property type="project" value="InterPro"/>
</dbReference>
<evidence type="ECO:0000256" key="2">
    <source>
        <dbReference type="ARBA" id="ARBA00001946"/>
    </source>
</evidence>
<dbReference type="AlphaFoldDB" id="A0A926DSJ9"/>
<dbReference type="GO" id="GO:0007165">
    <property type="term" value="P:signal transduction"/>
    <property type="evidence" value="ECO:0007669"/>
    <property type="project" value="TreeGrafter"/>
</dbReference>
<protein>
    <recommendedName>
        <fullName evidence="8">Inositol-1-monophosphatase</fullName>
        <ecNumber evidence="8">3.1.3.25</ecNumber>
    </recommendedName>
</protein>
<dbReference type="InterPro" id="IPR000760">
    <property type="entry name" value="Inositol_monophosphatase-like"/>
</dbReference>
<feature type="binding site" evidence="7">
    <location>
        <position position="81"/>
    </location>
    <ligand>
        <name>Mg(2+)</name>
        <dbReference type="ChEBI" id="CHEBI:18420"/>
        <label>1</label>
        <note>catalytic</note>
    </ligand>
</feature>
<dbReference type="PRINTS" id="PR00377">
    <property type="entry name" value="IMPHPHTASES"/>
</dbReference>
<gene>
    <name evidence="9" type="ORF">H8730_05665</name>
</gene>
<comment type="similarity">
    <text evidence="3 8">Belongs to the inositol monophosphatase superfamily.</text>
</comment>
<dbReference type="PRINTS" id="PR01959">
    <property type="entry name" value="SBIMPHPHTASE"/>
</dbReference>
<comment type="catalytic activity">
    <reaction evidence="1 8">
        <text>a myo-inositol phosphate + H2O = myo-inositol + phosphate</text>
        <dbReference type="Rhea" id="RHEA:24056"/>
        <dbReference type="ChEBI" id="CHEBI:15377"/>
        <dbReference type="ChEBI" id="CHEBI:17268"/>
        <dbReference type="ChEBI" id="CHEBI:43474"/>
        <dbReference type="ChEBI" id="CHEBI:84139"/>
        <dbReference type="EC" id="3.1.3.25"/>
    </reaction>
</comment>
<dbReference type="InterPro" id="IPR020550">
    <property type="entry name" value="Inositol_monophosphatase_CS"/>
</dbReference>
<proteinExistence type="inferred from homology"/>
<dbReference type="PROSITE" id="PS00630">
    <property type="entry name" value="IMP_2"/>
    <property type="match status" value="1"/>
</dbReference>
<evidence type="ECO:0000313" key="10">
    <source>
        <dbReference type="Proteomes" id="UP000657006"/>
    </source>
</evidence>
<feature type="binding site" evidence="7">
    <location>
        <position position="82"/>
    </location>
    <ligand>
        <name>Mg(2+)</name>
        <dbReference type="ChEBI" id="CHEBI:18420"/>
        <label>1</label>
        <note>catalytic</note>
    </ligand>
</feature>
<dbReference type="SUPFAM" id="SSF56655">
    <property type="entry name" value="Carbohydrate phosphatase"/>
    <property type="match status" value="1"/>
</dbReference>
<accession>A0A926DSJ9</accession>
<evidence type="ECO:0000256" key="8">
    <source>
        <dbReference type="RuleBase" id="RU364068"/>
    </source>
</evidence>
<evidence type="ECO:0000256" key="7">
    <source>
        <dbReference type="PIRSR" id="PIRSR600760-2"/>
    </source>
</evidence>
<evidence type="ECO:0000256" key="3">
    <source>
        <dbReference type="ARBA" id="ARBA00009759"/>
    </source>
</evidence>
<dbReference type="CDD" id="cd01639">
    <property type="entry name" value="IMPase"/>
    <property type="match status" value="1"/>
</dbReference>
<dbReference type="PANTHER" id="PTHR20854">
    <property type="entry name" value="INOSITOL MONOPHOSPHATASE"/>
    <property type="match status" value="1"/>
</dbReference>
<feature type="binding site" evidence="7">
    <location>
        <position position="206"/>
    </location>
    <ligand>
        <name>Mg(2+)</name>
        <dbReference type="ChEBI" id="CHEBI:18420"/>
        <label>1</label>
        <note>catalytic</note>
    </ligand>
</feature>
<evidence type="ECO:0000256" key="5">
    <source>
        <dbReference type="ARBA" id="ARBA00022801"/>
    </source>
</evidence>
<dbReference type="EMBL" id="JACRSQ010000006">
    <property type="protein sequence ID" value="MBC8543027.1"/>
    <property type="molecule type" value="Genomic_DNA"/>
</dbReference>
<dbReference type="PANTHER" id="PTHR20854:SF4">
    <property type="entry name" value="INOSITOL-1-MONOPHOSPHATASE-RELATED"/>
    <property type="match status" value="1"/>
</dbReference>
<name>A0A926DSJ9_9FIRM</name>
<evidence type="ECO:0000256" key="6">
    <source>
        <dbReference type="ARBA" id="ARBA00022842"/>
    </source>
</evidence>
<reference evidence="9" key="1">
    <citation type="submission" date="2020-08" db="EMBL/GenBank/DDBJ databases">
        <title>Genome public.</title>
        <authorList>
            <person name="Liu C."/>
            <person name="Sun Q."/>
        </authorList>
    </citation>
    <scope>NUCLEOTIDE SEQUENCE</scope>
    <source>
        <strain evidence="9">NSJ-32</strain>
    </source>
</reference>
<evidence type="ECO:0000256" key="4">
    <source>
        <dbReference type="ARBA" id="ARBA00022723"/>
    </source>
</evidence>
<dbReference type="RefSeq" id="WP_177717631.1">
    <property type="nucleotide sequence ID" value="NZ_JACRSQ010000006.1"/>
</dbReference>
<keyword evidence="6 7" id="KW-0460">Magnesium</keyword>
<dbReference type="Gene3D" id="3.40.190.80">
    <property type="match status" value="1"/>
</dbReference>
<keyword evidence="10" id="KW-1185">Reference proteome</keyword>
<dbReference type="InterPro" id="IPR022337">
    <property type="entry name" value="Inositol_monophosphatase_SuhB"/>
</dbReference>
<feature type="binding site" evidence="7">
    <location>
        <position position="79"/>
    </location>
    <ligand>
        <name>Mg(2+)</name>
        <dbReference type="ChEBI" id="CHEBI:18420"/>
        <label>1</label>
        <note>catalytic</note>
    </ligand>
</feature>
<dbReference type="EC" id="3.1.3.25" evidence="8"/>
<keyword evidence="5 8" id="KW-0378">Hydrolase</keyword>
<keyword evidence="4 7" id="KW-0479">Metal-binding</keyword>
<organism evidence="9 10">
    <name type="scientific">Bianquea renquensis</name>
    <dbReference type="NCBI Taxonomy" id="2763661"/>
    <lineage>
        <taxon>Bacteria</taxon>
        <taxon>Bacillati</taxon>
        <taxon>Bacillota</taxon>
        <taxon>Clostridia</taxon>
        <taxon>Eubacteriales</taxon>
        <taxon>Bianqueaceae</taxon>
        <taxon>Bianquea</taxon>
    </lineage>
</organism>
<evidence type="ECO:0000256" key="1">
    <source>
        <dbReference type="ARBA" id="ARBA00001033"/>
    </source>
</evidence>
<comment type="cofactor">
    <cofactor evidence="2 7 8">
        <name>Mg(2+)</name>
        <dbReference type="ChEBI" id="CHEBI:18420"/>
    </cofactor>
</comment>
<dbReference type="GO" id="GO:0046854">
    <property type="term" value="P:phosphatidylinositol phosphate biosynthetic process"/>
    <property type="evidence" value="ECO:0007669"/>
    <property type="project" value="InterPro"/>
</dbReference>